<dbReference type="GO" id="GO:0008961">
    <property type="term" value="F:phosphatidylglycerol-prolipoprotein diacylglyceryl transferase activity"/>
    <property type="evidence" value="ECO:0007669"/>
    <property type="project" value="UniProtKB-EC"/>
</dbReference>
<keyword evidence="7 8" id="KW-0472">Membrane</keyword>
<dbReference type="EC" id="2.5.1.145" evidence="9"/>
<evidence type="ECO:0000256" key="8">
    <source>
        <dbReference type="SAM" id="Phobius"/>
    </source>
</evidence>
<feature type="transmembrane region" description="Helical" evidence="8">
    <location>
        <begin position="25"/>
        <end position="44"/>
    </location>
</feature>
<dbReference type="PANTHER" id="PTHR30589:SF0">
    <property type="entry name" value="PHOSPHATIDYLGLYCEROL--PROLIPOPROTEIN DIACYLGLYCERYL TRANSFERASE"/>
    <property type="match status" value="1"/>
</dbReference>
<evidence type="ECO:0000256" key="2">
    <source>
        <dbReference type="ARBA" id="ARBA00022475"/>
    </source>
</evidence>
<dbReference type="EMBL" id="JBHRYA010000003">
    <property type="protein sequence ID" value="MFC3715480.1"/>
    <property type="molecule type" value="Genomic_DNA"/>
</dbReference>
<keyword evidence="6 8" id="KW-1133">Transmembrane helix</keyword>
<feature type="transmembrane region" description="Helical" evidence="8">
    <location>
        <begin position="131"/>
        <end position="152"/>
    </location>
</feature>
<feature type="transmembrane region" description="Helical" evidence="8">
    <location>
        <begin position="103"/>
        <end position="119"/>
    </location>
</feature>
<evidence type="ECO:0000313" key="9">
    <source>
        <dbReference type="EMBL" id="MFC3715480.1"/>
    </source>
</evidence>
<evidence type="ECO:0000256" key="5">
    <source>
        <dbReference type="ARBA" id="ARBA00022692"/>
    </source>
</evidence>
<organism evidence="9 10">
    <name type="scientific">Luteimonas soli</name>
    <dbReference type="NCBI Taxonomy" id="1648966"/>
    <lineage>
        <taxon>Bacteria</taxon>
        <taxon>Pseudomonadati</taxon>
        <taxon>Pseudomonadota</taxon>
        <taxon>Gammaproteobacteria</taxon>
        <taxon>Lysobacterales</taxon>
        <taxon>Lysobacteraceae</taxon>
        <taxon>Luteimonas</taxon>
    </lineage>
</organism>
<reference evidence="10" key="1">
    <citation type="journal article" date="2019" name="Int. J. Syst. Evol. Microbiol.">
        <title>The Global Catalogue of Microorganisms (GCM) 10K type strain sequencing project: providing services to taxonomists for standard genome sequencing and annotation.</title>
        <authorList>
            <consortium name="The Broad Institute Genomics Platform"/>
            <consortium name="The Broad Institute Genome Sequencing Center for Infectious Disease"/>
            <person name="Wu L."/>
            <person name="Ma J."/>
        </authorList>
    </citation>
    <scope>NUCLEOTIDE SEQUENCE [LARGE SCALE GENOMIC DNA]</scope>
    <source>
        <strain evidence="10">KCTC 42441</strain>
    </source>
</reference>
<dbReference type="Proteomes" id="UP001595705">
    <property type="component" value="Unassembled WGS sequence"/>
</dbReference>
<comment type="similarity">
    <text evidence="1">Belongs to the Lgt family.</text>
</comment>
<feature type="transmembrane region" description="Helical" evidence="8">
    <location>
        <begin position="64"/>
        <end position="83"/>
    </location>
</feature>
<proteinExistence type="inferred from homology"/>
<protein>
    <submittedName>
        <fullName evidence="9">Prolipoprotein diacylglyceryl transferase</fullName>
        <ecNumber evidence="9">2.5.1.145</ecNumber>
    </submittedName>
</protein>
<keyword evidence="4 9" id="KW-0808">Transferase</keyword>
<sequence length="265" mass="29824">MIPARTGQRQRPEPAYTGRMTLAPYWIHTLFEIAAYSLGFRLYLRERRRQALPALVSREHAIAVAVGAIIGAALGSKLSYWLYDPAYAFAGFPDWRHLLEGKSIIGALLGGLCGVELAKRLDDVRGSTGDAFVMPLIAGMCIGRIGCFLAGLDDHTYGNPTSLPWGVDFGDGIPRHPTQLYEIAFLLAWGGWIAARWPRFEREGDRFRAFLAGYLAYRLLIEWIRPIPLHYLGLFSGLQLLCIAGLLYYRRDLPRISRTLAWARR</sequence>
<keyword evidence="5 8" id="KW-0812">Transmembrane</keyword>
<evidence type="ECO:0000256" key="1">
    <source>
        <dbReference type="ARBA" id="ARBA00007150"/>
    </source>
</evidence>
<feature type="transmembrane region" description="Helical" evidence="8">
    <location>
        <begin position="230"/>
        <end position="249"/>
    </location>
</feature>
<dbReference type="PANTHER" id="PTHR30589">
    <property type="entry name" value="PROLIPOPROTEIN DIACYLGLYCERYL TRANSFERASE"/>
    <property type="match status" value="1"/>
</dbReference>
<keyword evidence="3" id="KW-0997">Cell inner membrane</keyword>
<keyword evidence="2" id="KW-1003">Cell membrane</keyword>
<name>A0ABV7XH45_9GAMM</name>
<evidence type="ECO:0000256" key="6">
    <source>
        <dbReference type="ARBA" id="ARBA00022989"/>
    </source>
</evidence>
<evidence type="ECO:0000256" key="3">
    <source>
        <dbReference type="ARBA" id="ARBA00022519"/>
    </source>
</evidence>
<keyword evidence="10" id="KW-1185">Reference proteome</keyword>
<comment type="caution">
    <text evidence="9">The sequence shown here is derived from an EMBL/GenBank/DDBJ whole genome shotgun (WGS) entry which is preliminary data.</text>
</comment>
<evidence type="ECO:0000256" key="4">
    <source>
        <dbReference type="ARBA" id="ARBA00022679"/>
    </source>
</evidence>
<gene>
    <name evidence="9" type="ORF">ACFONC_04875</name>
</gene>
<dbReference type="Pfam" id="PF01790">
    <property type="entry name" value="LGT"/>
    <property type="match status" value="1"/>
</dbReference>
<accession>A0ABV7XH45</accession>
<evidence type="ECO:0000313" key="10">
    <source>
        <dbReference type="Proteomes" id="UP001595705"/>
    </source>
</evidence>
<dbReference type="RefSeq" id="WP_386742592.1">
    <property type="nucleotide sequence ID" value="NZ_JBHRYA010000003.1"/>
</dbReference>
<evidence type="ECO:0000256" key="7">
    <source>
        <dbReference type="ARBA" id="ARBA00023136"/>
    </source>
</evidence>
<dbReference type="InterPro" id="IPR001640">
    <property type="entry name" value="Lgt"/>
</dbReference>